<keyword evidence="2" id="KW-1185">Reference proteome</keyword>
<evidence type="ECO:0008006" key="3">
    <source>
        <dbReference type="Google" id="ProtNLM"/>
    </source>
</evidence>
<evidence type="ECO:0000313" key="1">
    <source>
        <dbReference type="EMBL" id="PRY90973.1"/>
    </source>
</evidence>
<dbReference type="GO" id="GO:0005506">
    <property type="term" value="F:iron ion binding"/>
    <property type="evidence" value="ECO:0007669"/>
    <property type="project" value="InterPro"/>
</dbReference>
<dbReference type="GO" id="GO:0009055">
    <property type="term" value="F:electron transfer activity"/>
    <property type="evidence" value="ECO:0007669"/>
    <property type="project" value="InterPro"/>
</dbReference>
<dbReference type="InterPro" id="IPR010980">
    <property type="entry name" value="Cyt_c/b562"/>
</dbReference>
<dbReference type="AlphaFoldDB" id="A0A2T0WW91"/>
<accession>A0A2T0WW91</accession>
<organism evidence="1 2">
    <name type="scientific">Mongoliibacter ruber</name>
    <dbReference type="NCBI Taxonomy" id="1750599"/>
    <lineage>
        <taxon>Bacteria</taxon>
        <taxon>Pseudomonadati</taxon>
        <taxon>Bacteroidota</taxon>
        <taxon>Cytophagia</taxon>
        <taxon>Cytophagales</taxon>
        <taxon>Cyclobacteriaceae</taxon>
        <taxon>Mongoliibacter</taxon>
    </lineage>
</organism>
<evidence type="ECO:0000313" key="2">
    <source>
        <dbReference type="Proteomes" id="UP000238157"/>
    </source>
</evidence>
<gene>
    <name evidence="1" type="ORF">CLW00_101649</name>
</gene>
<dbReference type="EMBL" id="PVTR01000001">
    <property type="protein sequence ID" value="PRY90973.1"/>
    <property type="molecule type" value="Genomic_DNA"/>
</dbReference>
<dbReference type="Proteomes" id="UP000238157">
    <property type="component" value="Unassembled WGS sequence"/>
</dbReference>
<proteinExistence type="predicted"/>
<dbReference type="GO" id="GO:0020037">
    <property type="term" value="F:heme binding"/>
    <property type="evidence" value="ECO:0007669"/>
    <property type="project" value="InterPro"/>
</dbReference>
<name>A0A2T0WW91_9BACT</name>
<sequence>MLFSCRQASEDKNVVAVQYPNESAPLALLMREMYEDMESIKMAIDNKEEIASYLEKHKSLLTAEPTKPEVQNQTYEHMGKAYLEQLELLENAEGEALLDGYKALVSNCLACHQQFCPGPIKRIEKLN</sequence>
<dbReference type="GO" id="GO:0022900">
    <property type="term" value="P:electron transport chain"/>
    <property type="evidence" value="ECO:0007669"/>
    <property type="project" value="InterPro"/>
</dbReference>
<dbReference type="SUPFAM" id="SSF47175">
    <property type="entry name" value="Cytochromes"/>
    <property type="match status" value="1"/>
</dbReference>
<protein>
    <recommendedName>
        <fullName evidence="3">Cytochrome c</fullName>
    </recommendedName>
</protein>
<reference evidence="1 2" key="1">
    <citation type="submission" date="2018-03" db="EMBL/GenBank/DDBJ databases">
        <title>Genomic Encyclopedia of Archaeal and Bacterial Type Strains, Phase II (KMG-II): from individual species to whole genera.</title>
        <authorList>
            <person name="Goeker M."/>
        </authorList>
    </citation>
    <scope>NUCLEOTIDE SEQUENCE [LARGE SCALE GENOMIC DNA]</scope>
    <source>
        <strain evidence="1 2">DSM 27929</strain>
    </source>
</reference>
<comment type="caution">
    <text evidence="1">The sequence shown here is derived from an EMBL/GenBank/DDBJ whole genome shotgun (WGS) entry which is preliminary data.</text>
</comment>